<sequence>MDEYIDELLREERLCDIILPRIQKRHVLEENNELEPKLSALEDDLDEGIESSGDEEDVRALEPPPPPEHHWVPRGREDKVRRRSVERERVRDRERRRSRERVRERKTRRSRSRERRHRSKSPVARRARMEPERERRRERDMERPRRHREF</sequence>
<dbReference type="Pfam" id="PF03371">
    <property type="entry name" value="PRP38"/>
    <property type="match status" value="1"/>
</dbReference>
<organism evidence="9 10">
    <name type="scientific">Dryococelus australis</name>
    <dbReference type="NCBI Taxonomy" id="614101"/>
    <lineage>
        <taxon>Eukaryota</taxon>
        <taxon>Metazoa</taxon>
        <taxon>Ecdysozoa</taxon>
        <taxon>Arthropoda</taxon>
        <taxon>Hexapoda</taxon>
        <taxon>Insecta</taxon>
        <taxon>Pterygota</taxon>
        <taxon>Neoptera</taxon>
        <taxon>Polyneoptera</taxon>
        <taxon>Phasmatodea</taxon>
        <taxon>Verophasmatodea</taxon>
        <taxon>Anareolatae</taxon>
        <taxon>Phasmatidae</taxon>
        <taxon>Eurycanthinae</taxon>
        <taxon>Dryococelus</taxon>
    </lineage>
</organism>
<feature type="region of interest" description="Disordered" evidence="8">
    <location>
        <begin position="28"/>
        <end position="150"/>
    </location>
</feature>
<gene>
    <name evidence="9" type="ORF">PR048_026867</name>
</gene>
<evidence type="ECO:0000256" key="6">
    <source>
        <dbReference type="ARBA" id="ARBA00023242"/>
    </source>
</evidence>
<feature type="compositionally biased region" description="Basic residues" evidence="8">
    <location>
        <begin position="104"/>
        <end position="126"/>
    </location>
</feature>
<evidence type="ECO:0000256" key="5">
    <source>
        <dbReference type="ARBA" id="ARBA00023187"/>
    </source>
</evidence>
<proteinExistence type="inferred from homology"/>
<accession>A0ABQ9GMI9</accession>
<keyword evidence="5 7" id="KW-0508">mRNA splicing</keyword>
<dbReference type="PANTHER" id="PTHR23142">
    <property type="entry name" value="PRE-MRNA-SPLICING FACTOR 38A-RELATED"/>
    <property type="match status" value="1"/>
</dbReference>
<evidence type="ECO:0000256" key="4">
    <source>
        <dbReference type="ARBA" id="ARBA00022728"/>
    </source>
</evidence>
<feature type="compositionally biased region" description="Acidic residues" evidence="8">
    <location>
        <begin position="41"/>
        <end position="57"/>
    </location>
</feature>
<evidence type="ECO:0000313" key="9">
    <source>
        <dbReference type="EMBL" id="KAJ8873233.1"/>
    </source>
</evidence>
<feature type="compositionally biased region" description="Basic and acidic residues" evidence="8">
    <location>
        <begin position="127"/>
        <end position="150"/>
    </location>
</feature>
<evidence type="ECO:0000256" key="2">
    <source>
        <dbReference type="ARBA" id="ARBA00006164"/>
    </source>
</evidence>
<evidence type="ECO:0000256" key="8">
    <source>
        <dbReference type="SAM" id="MobiDB-lite"/>
    </source>
</evidence>
<comment type="subcellular location">
    <subcellularLocation>
        <location evidence="1 7">Nucleus</location>
    </subcellularLocation>
</comment>
<keyword evidence="4 7" id="KW-0747">Spliceosome</keyword>
<protein>
    <recommendedName>
        <fullName evidence="7">Pre-mRNA-splicing factor 38</fullName>
    </recommendedName>
</protein>
<reference evidence="9 10" key="1">
    <citation type="submission" date="2023-02" db="EMBL/GenBank/DDBJ databases">
        <title>LHISI_Scaffold_Assembly.</title>
        <authorList>
            <person name="Stuart O.P."/>
            <person name="Cleave R."/>
            <person name="Magrath M.J.L."/>
            <person name="Mikheyev A.S."/>
        </authorList>
    </citation>
    <scope>NUCLEOTIDE SEQUENCE [LARGE SCALE GENOMIC DNA]</scope>
    <source>
        <strain evidence="9">Daus_M_001</strain>
        <tissue evidence="9">Leg muscle</tissue>
    </source>
</reference>
<dbReference type="InterPro" id="IPR005037">
    <property type="entry name" value="PRP38"/>
</dbReference>
<keyword evidence="10" id="KW-1185">Reference proteome</keyword>
<comment type="similarity">
    <text evidence="2 7">Belongs to the PRP38 family.</text>
</comment>
<dbReference type="EMBL" id="JARBHB010000011">
    <property type="protein sequence ID" value="KAJ8873233.1"/>
    <property type="molecule type" value="Genomic_DNA"/>
</dbReference>
<comment type="function">
    <text evidence="7">Required for pre-mRNA splicing.</text>
</comment>
<keyword evidence="6 7" id="KW-0539">Nucleus</keyword>
<evidence type="ECO:0000256" key="7">
    <source>
        <dbReference type="RuleBase" id="RU367025"/>
    </source>
</evidence>
<evidence type="ECO:0000256" key="1">
    <source>
        <dbReference type="ARBA" id="ARBA00004123"/>
    </source>
</evidence>
<feature type="compositionally biased region" description="Basic and acidic residues" evidence="8">
    <location>
        <begin position="67"/>
        <end position="103"/>
    </location>
</feature>
<evidence type="ECO:0000256" key="3">
    <source>
        <dbReference type="ARBA" id="ARBA00022664"/>
    </source>
</evidence>
<name>A0ABQ9GMI9_9NEOP</name>
<keyword evidence="3 7" id="KW-0507">mRNA processing</keyword>
<evidence type="ECO:0000313" key="10">
    <source>
        <dbReference type="Proteomes" id="UP001159363"/>
    </source>
</evidence>
<comment type="caution">
    <text evidence="9">The sequence shown here is derived from an EMBL/GenBank/DDBJ whole genome shotgun (WGS) entry which is preliminary data.</text>
</comment>
<dbReference type="Proteomes" id="UP001159363">
    <property type="component" value="Chromosome 10"/>
</dbReference>